<dbReference type="Proteomes" id="UP000735302">
    <property type="component" value="Unassembled WGS sequence"/>
</dbReference>
<name>A0AAV4B0Q0_9GAST</name>
<reference evidence="2 3" key="1">
    <citation type="journal article" date="2021" name="Elife">
        <title>Chloroplast acquisition without the gene transfer in kleptoplastic sea slugs, Plakobranchus ocellatus.</title>
        <authorList>
            <person name="Maeda T."/>
            <person name="Takahashi S."/>
            <person name="Yoshida T."/>
            <person name="Shimamura S."/>
            <person name="Takaki Y."/>
            <person name="Nagai Y."/>
            <person name="Toyoda A."/>
            <person name="Suzuki Y."/>
            <person name="Arimoto A."/>
            <person name="Ishii H."/>
            <person name="Satoh N."/>
            <person name="Nishiyama T."/>
            <person name="Hasebe M."/>
            <person name="Maruyama T."/>
            <person name="Minagawa J."/>
            <person name="Obokata J."/>
            <person name="Shigenobu S."/>
        </authorList>
    </citation>
    <scope>NUCLEOTIDE SEQUENCE [LARGE SCALE GENOMIC DNA]</scope>
</reference>
<gene>
    <name evidence="2" type="ORF">PoB_004348100</name>
</gene>
<evidence type="ECO:0000313" key="3">
    <source>
        <dbReference type="Proteomes" id="UP000735302"/>
    </source>
</evidence>
<evidence type="ECO:0000256" key="1">
    <source>
        <dbReference type="SAM" id="MobiDB-lite"/>
    </source>
</evidence>
<dbReference type="EMBL" id="BLXT01004727">
    <property type="protein sequence ID" value="GFO16976.1"/>
    <property type="molecule type" value="Genomic_DNA"/>
</dbReference>
<sequence length="99" mass="11467">MKIEEIWPLPSALWPWQSGSRRLVNVESKRVFDAVRFDLQTDCEQRQSGGSEEVTPTPSRGSKKVRTRVRLMETKLASHDARDETLQPPWINKEYLTPS</sequence>
<accession>A0AAV4B0Q0</accession>
<proteinExistence type="predicted"/>
<feature type="region of interest" description="Disordered" evidence="1">
    <location>
        <begin position="43"/>
        <end position="65"/>
    </location>
</feature>
<keyword evidence="3" id="KW-1185">Reference proteome</keyword>
<evidence type="ECO:0000313" key="2">
    <source>
        <dbReference type="EMBL" id="GFO16976.1"/>
    </source>
</evidence>
<feature type="compositionally biased region" description="Polar residues" evidence="1">
    <location>
        <begin position="46"/>
        <end position="60"/>
    </location>
</feature>
<comment type="caution">
    <text evidence="2">The sequence shown here is derived from an EMBL/GenBank/DDBJ whole genome shotgun (WGS) entry which is preliminary data.</text>
</comment>
<dbReference type="AlphaFoldDB" id="A0AAV4B0Q0"/>
<organism evidence="2 3">
    <name type="scientific">Plakobranchus ocellatus</name>
    <dbReference type="NCBI Taxonomy" id="259542"/>
    <lineage>
        <taxon>Eukaryota</taxon>
        <taxon>Metazoa</taxon>
        <taxon>Spiralia</taxon>
        <taxon>Lophotrochozoa</taxon>
        <taxon>Mollusca</taxon>
        <taxon>Gastropoda</taxon>
        <taxon>Heterobranchia</taxon>
        <taxon>Euthyneura</taxon>
        <taxon>Panpulmonata</taxon>
        <taxon>Sacoglossa</taxon>
        <taxon>Placobranchoidea</taxon>
        <taxon>Plakobranchidae</taxon>
        <taxon>Plakobranchus</taxon>
    </lineage>
</organism>
<protein>
    <submittedName>
        <fullName evidence="2">Uncharacterized protein</fullName>
    </submittedName>
</protein>